<dbReference type="PANTHER" id="PTHR21705">
    <property type="entry name" value="RAI16 PROTEIN-RELATED"/>
    <property type="match status" value="1"/>
</dbReference>
<feature type="compositionally biased region" description="Low complexity" evidence="2">
    <location>
        <begin position="241"/>
        <end position="253"/>
    </location>
</feature>
<dbReference type="Proteomes" id="UP001176940">
    <property type="component" value="Unassembled WGS sequence"/>
</dbReference>
<organism evidence="4 5">
    <name type="scientific">Ranitomeya imitator</name>
    <name type="common">mimic poison frog</name>
    <dbReference type="NCBI Taxonomy" id="111125"/>
    <lineage>
        <taxon>Eukaryota</taxon>
        <taxon>Metazoa</taxon>
        <taxon>Chordata</taxon>
        <taxon>Craniata</taxon>
        <taxon>Vertebrata</taxon>
        <taxon>Euteleostomi</taxon>
        <taxon>Amphibia</taxon>
        <taxon>Batrachia</taxon>
        <taxon>Anura</taxon>
        <taxon>Neobatrachia</taxon>
        <taxon>Hyloidea</taxon>
        <taxon>Dendrobatidae</taxon>
        <taxon>Dendrobatinae</taxon>
        <taxon>Ranitomeya</taxon>
    </lineage>
</organism>
<comment type="similarity">
    <text evidence="1">Belongs to the FHIP family.</text>
</comment>
<dbReference type="InterPro" id="IPR016024">
    <property type="entry name" value="ARM-type_fold"/>
</dbReference>
<dbReference type="Pfam" id="PF10257">
    <property type="entry name" value="RAI16-like"/>
    <property type="match status" value="1"/>
</dbReference>
<evidence type="ECO:0000256" key="1">
    <source>
        <dbReference type="ARBA" id="ARBA00024336"/>
    </source>
</evidence>
<dbReference type="SUPFAM" id="SSF48371">
    <property type="entry name" value="ARM repeat"/>
    <property type="match status" value="1"/>
</dbReference>
<sequence length="794" mass="88899">MFSKFTSILQQAVEALAPSLPLQEDFVYHWKAITHYYIETSDDKAPVTDTNIPSHLEQMLEILVQEENERESGETGPCMEYLLHHKVLETLYTLGKADCPPGMKQQVLVFYTKLLGRIKQPLLPHINVHRPVQKLIRLCGEVLANPTENEEIQFLCIVCAKLKQDPYLVNFFLEPIHRDWSTGVEPAMDPGRVTLLCFLFYQNRSLCRLLVSKLKPCAGAANNLASVSGGGTDEVVANDTGQAQSPGSASSGAHEGGHTSPALPKNPPTDQLEACAAPGLSTNHILQDYNLVNSLLNLTKSPDGRIAVKACEGLMLLVSLPEPAAAKCLTQNTALCELLTARLTSLYRALPQSIDPLDIETVEGINWGLDAYNVKEDASAFPGKRALISFLSWFDYCDQLIKEAHRMAATTLARSVTERFLVSVLEPQLMQTSEIGILTATSLLHRIVRQVTSEALLKEIVHFLVGDQREPETLSGVQGAPLRHRLIEHCNHISDEISIMTLRLFEHLLQKPNEHILYNLILRNLEERNYTEYKPPCPEDRDIVENGQIPGAVDLEEDPIFTDISPDSALSKEWLSASPPITPDHQRTDGKTEVHKIVNSFLCLVPDEAKSSYQVEGSGYDTYLRDAHRQFRDYCAICLRWDWPGTSKPIEKCNLEAPFFEGHFLKVLFDRMGRILDQPYDVNLQVTSVLSKLSLFPHPHIHEFLLDPYVNLAPGCRSLFSVIVRVVGDLMVRIQRIPDFIPKLLLVRKRLLGLEPDGPIVDHMTLLEGVIVLEEFCKELAAIAFVKYHSSATP</sequence>
<feature type="domain" description="FHF complex subunit HOOK-interacting protein C-terminal" evidence="3">
    <location>
        <begin position="661"/>
        <end position="753"/>
    </location>
</feature>
<comment type="caution">
    <text evidence="4">The sequence shown here is derived from an EMBL/GenBank/DDBJ whole genome shotgun (WGS) entry which is preliminary data.</text>
</comment>
<evidence type="ECO:0000259" key="3">
    <source>
        <dbReference type="Pfam" id="PF19314"/>
    </source>
</evidence>
<evidence type="ECO:0000313" key="4">
    <source>
        <dbReference type="EMBL" id="CAJ0936697.1"/>
    </source>
</evidence>
<dbReference type="EMBL" id="CAUEEQ010012692">
    <property type="protein sequence ID" value="CAJ0936697.1"/>
    <property type="molecule type" value="Genomic_DNA"/>
</dbReference>
<dbReference type="InterPro" id="IPR019384">
    <property type="entry name" value="FHIP"/>
</dbReference>
<reference evidence="4" key="1">
    <citation type="submission" date="2023-07" db="EMBL/GenBank/DDBJ databases">
        <authorList>
            <person name="Stuckert A."/>
        </authorList>
    </citation>
    <scope>NUCLEOTIDE SEQUENCE</scope>
</reference>
<evidence type="ECO:0000313" key="5">
    <source>
        <dbReference type="Proteomes" id="UP001176940"/>
    </source>
</evidence>
<dbReference type="InterPro" id="IPR045668">
    <property type="entry name" value="FHIP_KELAA_motif"/>
</dbReference>
<feature type="region of interest" description="Disordered" evidence="2">
    <location>
        <begin position="232"/>
        <end position="273"/>
    </location>
</feature>
<evidence type="ECO:0000256" key="2">
    <source>
        <dbReference type="SAM" id="MobiDB-lite"/>
    </source>
</evidence>
<name>A0ABN9LCS6_9NEOB</name>
<proteinExistence type="inferred from homology"/>
<dbReference type="Pfam" id="PF19314">
    <property type="entry name" value="DUF5917"/>
    <property type="match status" value="1"/>
</dbReference>
<dbReference type="InterPro" id="IPR045669">
    <property type="entry name" value="FHIP_C"/>
</dbReference>
<dbReference type="Pfam" id="PF19311">
    <property type="entry name" value="KELAA"/>
    <property type="match status" value="1"/>
</dbReference>
<protein>
    <recommendedName>
        <fullName evidence="3">FHF complex subunit HOOK-interacting protein C-terminal domain-containing protein</fullName>
    </recommendedName>
</protein>
<gene>
    <name evidence="4" type="ORF">RIMI_LOCUS6885993</name>
</gene>
<keyword evidence="5" id="KW-1185">Reference proteome</keyword>
<dbReference type="PANTHER" id="PTHR21705:SF10">
    <property type="entry name" value="FHF COMPLEX SUBUNIT HOOK INTERACTING PROTEIN 2A"/>
    <property type="match status" value="1"/>
</dbReference>
<accession>A0ABN9LCS6</accession>